<proteinExistence type="inferred from homology"/>
<evidence type="ECO:0000313" key="13">
    <source>
        <dbReference type="EMBL" id="GBE61935.1"/>
    </source>
</evidence>
<evidence type="ECO:0000256" key="11">
    <source>
        <dbReference type="SAM" id="MobiDB-lite"/>
    </source>
</evidence>
<dbReference type="InterPro" id="IPR003126">
    <property type="entry name" value="Znf_UBR"/>
</dbReference>
<evidence type="ECO:0000259" key="12">
    <source>
        <dbReference type="PROSITE" id="PS51157"/>
    </source>
</evidence>
<dbReference type="PROSITE" id="PS51157">
    <property type="entry name" value="ZF_UBR"/>
    <property type="match status" value="1"/>
</dbReference>
<dbReference type="VEuPathDB" id="PiroplasmaDB:BOVATA_034280"/>
<dbReference type="GO" id="GO:0071596">
    <property type="term" value="P:ubiquitin-dependent protein catabolic process via the N-end rule pathway"/>
    <property type="evidence" value="ECO:0007669"/>
    <property type="project" value="UniProtKB-UniRule"/>
</dbReference>
<keyword evidence="4 10" id="KW-0479">Metal-binding</keyword>
<sequence length="2098" mass="238395">MPAPSGIKRHRASSSNTSLDIQAIGDKYFDSHDRDQVYQDIYAYLYANCNPHKVNQLIIEYTGNTGLCTTKWLEETVAFKCYDCESDSTCAICVQCFFRSNHDGHTYRLTRTSGGCCDCGDNGSWEPSGSCSKHNSPLTPSDECKLLDIFSADFLARLRDTLRQICAAITSYMRSLDPIEESFFLVLLLFLDDMLKVTPAFRYAFFEVMVEDDLTLWVKKHQMLSTDVRKTFNSLYLTMVTSMAFKLLLSKVYVRSRNIGWHRVAGATIPGHCRAVQGPGRWVPPIHECQYTSEWHLSHLSVQLFTYSYIATREVANGFLDVCVQCLLDHHLRDGRLNTLQFPRFDRRQFSFYLLLLSDLTYLMDHDAVVELVLKTPSLYGTLFKLLSCLQMMNTIQLARGQHVPFENTGYVIAFSSEHTLHTALRHFSENCKSDPTAAIPFYKAVNEYMKENLKSWTFSSLKLCRTFHIPFVRFFASIINFNRIRQLHASSLTAEVIREDPLVTAFDDEVLLYVIKTTVATLRFSQEIKNNLWVYNGESMHDQNEHYRQVILVQLDLVAIQAAVALLGLRRRAGLTDVEPLLVLHKEAFSTDMICRKGNVGRIQSTPGDGIFRATFFMHLMNVVLHDMKHLEKLSVRRNNTDPDYIRRGYPLVVMDVVSALSMGRLEFGDVTGMVGSYWRRHPQIVEAVESVATVNYSQIADKAYMRPKSETYRLVDVIWNPYSNFSDISIPQEVLKRRTVGMLGPPRSSAFMQPEYYESQDAILCSLGSEECFNVVWQFMEALANLSPQSGGKEIEVDGEAAFYDASEDDECYLDAVSEPRHYFHDGINWSGPVGTKWNEAILSALKTICLLMDTSQHINEQNAPKIVEIIGAVSVRVGDDQIIQAALNHVIQRLRDTFNVHTNEPIAEPKEDRAEAVKKLQMKFMARMVAQQKKVPLSGAAGNVEMPSEESTASSTSKTAGSVGRTEEETCILCKQGMDDDHPMSFMCLISNNSVLRRCSQSATGPSVHARASLPLRSSMISCCGHMAHTQCINEQRKKEPSGHLLLLYGVQRSSNEFFCPICKSLCNYILEYVPESKKLRTCKLDDEDRIDMLCLASWRYAFCANWLPSPIHARFNINPHVMYTFNVVLPHNDIQAAPAQGRSFLEDLGVTDTQGCELSCAKCLEADLSMEYRDKCNALFYRKKLEPPGFDRSTIVRQLEQWLSCRPSKRRQLGRLLNIDLDYTYPREMTAEYCRAIFSGQRCVYGVQNWRHVDAGMLVDPKFWVLYNHILATCTCRRNQLTVRPSLLQHLVRNFYGIELKEYPVDDSGAPCQLDSNYFDMAIEDLAVPFPTRRTTESVTVLTTLVESLTDEQVRQLAAALDFEVVKEEMTNLDNFNVETNRSKLSLNVTSQWSKDVFRDFLMFFTHRAPTLQHSLKHLAHCVGMLSLQVLERFVLEDIKRSFASFVDISAGLGNKSSDVRSSDSSSDVPMADNTATEGHSTDTTAEYNKLRFKREFIKTLYETYVKEYVEIAEIPADLIGRVQWLGFKEHEMEFRRYNRTGELGVSTNMDTSGNVAAGTERDKTEDAEHFSSAKRDLMAVDWEAKDVTSQSAVDKDDDMVVDNAGRISPSASATGVVKGIDAQTELARQLQSIHRHTVGMFTHPLPEQPDGDIGAQVRKYLHELIVNLLKVRRVHSFVDSGVDTAEFELLLEALRPDSNDEEVSPRGEGDIAERLFAENATRKSPTDSAVEPERQYLGMDFLRRVNEETYRAHCNFAFFEVLRHLVPAEYHLLDFVGADMQKQLAEVSSANDVLSVARNMAQRIYAHVREQGYLHRDFEPDIDAFVTDLLTHLNRLLDMAFWTIFSVFDVEDDILTKVSYAHLHPHDVRFELLAEVTNINNHLGAMRQTCDYMFHPYTRNKLEYVRATGHESAAPLVTGYDYIDMEHSLPGGAWDLLRETTFRACPTCGVTPPNPLVCLLCGSVVCHQSMCCDRNKGVRVLRMLTLLERNQITFRPTDLTHIYNDEVLTHTNTCGGGQCVFISPYNCFLLFVDERRHCTAQTLYSDKFGNKDLHYSVYGPVVLSRTRLASVANNFCQGKLAHEIINAQKEATR</sequence>
<dbReference type="RefSeq" id="XP_028868178.1">
    <property type="nucleotide sequence ID" value="XM_029012345.1"/>
</dbReference>
<dbReference type="UniPathway" id="UPA00143"/>
<dbReference type="InterPro" id="IPR039164">
    <property type="entry name" value="UBR1-like"/>
</dbReference>
<dbReference type="Proteomes" id="UP000236319">
    <property type="component" value="Unassembled WGS sequence"/>
</dbReference>
<name>A0A2H6KG16_9APIC</name>
<dbReference type="CDD" id="cd19673">
    <property type="entry name" value="UBR-box_UBR3"/>
    <property type="match status" value="1"/>
</dbReference>
<dbReference type="PANTHER" id="PTHR21497">
    <property type="entry name" value="UBIQUITIN LIGASE E3 ALPHA-RELATED"/>
    <property type="match status" value="1"/>
</dbReference>
<feature type="zinc finger region" description="UBR-type" evidence="9">
    <location>
        <begin position="66"/>
        <end position="136"/>
    </location>
</feature>
<dbReference type="GO" id="GO:0008270">
    <property type="term" value="F:zinc ion binding"/>
    <property type="evidence" value="ECO:0007669"/>
    <property type="project" value="UniProtKB-UniRule"/>
</dbReference>
<dbReference type="GeneID" id="39875705"/>
<reference evidence="13 14" key="1">
    <citation type="journal article" date="2017" name="BMC Genomics">
        <title>Whole-genome assembly of Babesia ovata and comparative genomics between closely related pathogens.</title>
        <authorList>
            <person name="Yamagishi J."/>
            <person name="Asada M."/>
            <person name="Hakimi H."/>
            <person name="Tanaka T.Q."/>
            <person name="Sugimoto C."/>
            <person name="Kawazu S."/>
        </authorList>
    </citation>
    <scope>NUCLEOTIDE SEQUENCE [LARGE SCALE GENOMIC DNA]</scope>
    <source>
        <strain evidence="13 14">Miyake</strain>
    </source>
</reference>
<feature type="domain" description="UBR-type" evidence="12">
    <location>
        <begin position="66"/>
        <end position="136"/>
    </location>
</feature>
<evidence type="ECO:0000256" key="5">
    <source>
        <dbReference type="ARBA" id="ARBA00022771"/>
    </source>
</evidence>
<gene>
    <name evidence="13" type="ORF">BOVATA_034280</name>
</gene>
<dbReference type="Gene3D" id="2.10.110.30">
    <property type="match status" value="1"/>
</dbReference>
<feature type="region of interest" description="Disordered" evidence="11">
    <location>
        <begin position="942"/>
        <end position="966"/>
    </location>
</feature>
<dbReference type="PANTHER" id="PTHR21497:SF24">
    <property type="entry name" value="E3 UBIQUITIN-PROTEIN LIGASE UBR1"/>
    <property type="match status" value="1"/>
</dbReference>
<evidence type="ECO:0000313" key="14">
    <source>
        <dbReference type="Proteomes" id="UP000236319"/>
    </source>
</evidence>
<protein>
    <recommendedName>
        <fullName evidence="10">E3 ubiquitin-protein ligase</fullName>
        <ecNumber evidence="10">2.3.2.27</ecNumber>
    </recommendedName>
</protein>
<evidence type="ECO:0000256" key="7">
    <source>
        <dbReference type="ARBA" id="ARBA00022833"/>
    </source>
</evidence>
<feature type="compositionally biased region" description="Low complexity" evidence="11">
    <location>
        <begin position="952"/>
        <end position="965"/>
    </location>
</feature>
<feature type="compositionally biased region" description="Polar residues" evidence="11">
    <location>
        <begin position="1478"/>
        <end position="1487"/>
    </location>
</feature>
<keyword evidence="3 10" id="KW-0808">Transferase</keyword>
<dbReference type="EC" id="2.3.2.27" evidence="10"/>
<keyword evidence="6 10" id="KW-0833">Ubl conjugation pathway</keyword>
<dbReference type="Pfam" id="PF18995">
    <property type="entry name" value="PRT6_C"/>
    <property type="match status" value="1"/>
</dbReference>
<dbReference type="GO" id="GO:0061630">
    <property type="term" value="F:ubiquitin protein ligase activity"/>
    <property type="evidence" value="ECO:0007669"/>
    <property type="project" value="UniProtKB-UniRule"/>
</dbReference>
<keyword evidence="5 10" id="KW-0863">Zinc-finger</keyword>
<evidence type="ECO:0000256" key="2">
    <source>
        <dbReference type="ARBA" id="ARBA00004906"/>
    </source>
</evidence>
<dbReference type="OrthoDB" id="26387at2759"/>
<dbReference type="GO" id="GO:0016567">
    <property type="term" value="P:protein ubiquitination"/>
    <property type="evidence" value="ECO:0007669"/>
    <property type="project" value="UniProtKB-UniRule"/>
</dbReference>
<feature type="region of interest" description="Disordered" evidence="11">
    <location>
        <begin position="1553"/>
        <end position="1572"/>
    </location>
</feature>
<comment type="similarity">
    <text evidence="8 10">Belongs to the E3 ubiquitin-protein ligase UBR1-like family.</text>
</comment>
<keyword evidence="14" id="KW-1185">Reference proteome</keyword>
<keyword evidence="7 10" id="KW-0862">Zinc</keyword>
<comment type="caution">
    <text evidence="13">The sequence shown here is derived from an EMBL/GenBank/DDBJ whole genome shotgun (WGS) entry which is preliminary data.</text>
</comment>
<dbReference type="InterPro" id="IPR044046">
    <property type="entry name" value="E3_ligase_UBR-like_C"/>
</dbReference>
<dbReference type="EMBL" id="BDSA01000003">
    <property type="protein sequence ID" value="GBE61935.1"/>
    <property type="molecule type" value="Genomic_DNA"/>
</dbReference>
<dbReference type="GO" id="GO:0000151">
    <property type="term" value="C:ubiquitin ligase complex"/>
    <property type="evidence" value="ECO:0007669"/>
    <property type="project" value="TreeGrafter"/>
</dbReference>
<comment type="pathway">
    <text evidence="2 10">Protein modification; protein ubiquitination.</text>
</comment>
<comment type="function">
    <text evidence="10">Ubiquitin ligase protein which is a component of the N-end rule pathway. Recognizes and binds to proteins bearing specific N-terminal residues that are destabilizing according to the N-end rule, leading to their ubiquitination and subsequent degradation.</text>
</comment>
<evidence type="ECO:0000256" key="3">
    <source>
        <dbReference type="ARBA" id="ARBA00022679"/>
    </source>
</evidence>
<accession>A0A2H6KG16</accession>
<organism evidence="13 14">
    <name type="scientific">Babesia ovata</name>
    <dbReference type="NCBI Taxonomy" id="189622"/>
    <lineage>
        <taxon>Eukaryota</taxon>
        <taxon>Sar</taxon>
        <taxon>Alveolata</taxon>
        <taxon>Apicomplexa</taxon>
        <taxon>Aconoidasida</taxon>
        <taxon>Piroplasmida</taxon>
        <taxon>Babesiidae</taxon>
        <taxon>Babesia</taxon>
    </lineage>
</organism>
<comment type="catalytic activity">
    <reaction evidence="1 10">
        <text>S-ubiquitinyl-[E2 ubiquitin-conjugating enzyme]-L-cysteine + [acceptor protein]-L-lysine = [E2 ubiquitin-conjugating enzyme]-L-cysteine + N(6)-ubiquitinyl-[acceptor protein]-L-lysine.</text>
        <dbReference type="EC" id="2.3.2.27"/>
    </reaction>
</comment>
<evidence type="ECO:0000256" key="1">
    <source>
        <dbReference type="ARBA" id="ARBA00000900"/>
    </source>
</evidence>
<dbReference type="SMART" id="SM00396">
    <property type="entry name" value="ZnF_UBR1"/>
    <property type="match status" value="1"/>
</dbReference>
<dbReference type="Pfam" id="PF02207">
    <property type="entry name" value="zf-UBR"/>
    <property type="match status" value="1"/>
</dbReference>
<evidence type="ECO:0000256" key="8">
    <source>
        <dbReference type="ARBA" id="ARBA00046341"/>
    </source>
</evidence>
<evidence type="ECO:0000256" key="10">
    <source>
        <dbReference type="RuleBase" id="RU366018"/>
    </source>
</evidence>
<evidence type="ECO:0000256" key="6">
    <source>
        <dbReference type="ARBA" id="ARBA00022786"/>
    </source>
</evidence>
<evidence type="ECO:0000256" key="4">
    <source>
        <dbReference type="ARBA" id="ARBA00022723"/>
    </source>
</evidence>
<feature type="region of interest" description="Disordered" evidence="11">
    <location>
        <begin position="1460"/>
        <end position="1487"/>
    </location>
</feature>
<evidence type="ECO:0000256" key="9">
    <source>
        <dbReference type="PROSITE-ProRule" id="PRU00508"/>
    </source>
</evidence>
<dbReference type="GO" id="GO:0005737">
    <property type="term" value="C:cytoplasm"/>
    <property type="evidence" value="ECO:0007669"/>
    <property type="project" value="TreeGrafter"/>
</dbReference>
<dbReference type="FunFam" id="2.10.110.30:FF:000002">
    <property type="entry name" value="Putative e3 ubiquitin-protein ligase ubr3"/>
    <property type="match status" value="1"/>
</dbReference>